<name>A0A8J6NQJ9_9BACT</name>
<dbReference type="Proteomes" id="UP000605201">
    <property type="component" value="Unassembled WGS sequence"/>
</dbReference>
<organism evidence="1 2">
    <name type="scientific">Candidatus Desulfatibia vada</name>
    <dbReference type="NCBI Taxonomy" id="2841696"/>
    <lineage>
        <taxon>Bacteria</taxon>
        <taxon>Pseudomonadati</taxon>
        <taxon>Thermodesulfobacteriota</taxon>
        <taxon>Desulfobacteria</taxon>
        <taxon>Desulfobacterales</taxon>
        <taxon>Desulfobacterales incertae sedis</taxon>
        <taxon>Candidatus Desulfatibia</taxon>
    </lineage>
</organism>
<gene>
    <name evidence="1" type="ORF">H8D96_07095</name>
</gene>
<proteinExistence type="predicted"/>
<dbReference type="EMBL" id="JACNIG010000163">
    <property type="protein sequence ID" value="MBC8431671.1"/>
    <property type="molecule type" value="Genomic_DNA"/>
</dbReference>
<protein>
    <submittedName>
        <fullName evidence="1">Uncharacterized protein</fullName>
    </submittedName>
</protein>
<accession>A0A8J6NQJ9</accession>
<sequence>MAIEEITYEEYMKKIDELEKRYLSDEKGFPPGAKEKGLEICAKFRREVAEGGPENFEYWIDTLYGLPMHKPKPDIL</sequence>
<reference evidence="1 2" key="1">
    <citation type="submission" date="2020-08" db="EMBL/GenBank/DDBJ databases">
        <title>Bridging the membrane lipid divide: bacteria of the FCB group superphylum have the potential to synthesize archaeal ether lipids.</title>
        <authorList>
            <person name="Villanueva L."/>
            <person name="Von Meijenfeldt F.A.B."/>
            <person name="Westbye A.B."/>
            <person name="Yadav S."/>
            <person name="Hopmans E.C."/>
            <person name="Dutilh B.E."/>
            <person name="Sinninghe Damste J.S."/>
        </authorList>
    </citation>
    <scope>NUCLEOTIDE SEQUENCE [LARGE SCALE GENOMIC DNA]</scope>
    <source>
        <strain evidence="1">NIOZ-UU17</strain>
    </source>
</reference>
<comment type="caution">
    <text evidence="1">The sequence shown here is derived from an EMBL/GenBank/DDBJ whole genome shotgun (WGS) entry which is preliminary data.</text>
</comment>
<evidence type="ECO:0000313" key="2">
    <source>
        <dbReference type="Proteomes" id="UP000605201"/>
    </source>
</evidence>
<evidence type="ECO:0000313" key="1">
    <source>
        <dbReference type="EMBL" id="MBC8431671.1"/>
    </source>
</evidence>
<dbReference type="AlphaFoldDB" id="A0A8J6NQJ9"/>